<protein>
    <submittedName>
        <fullName evidence="1">Alpha/beta hydrolase fold-3 domain protein</fullName>
    </submittedName>
</protein>
<evidence type="ECO:0000313" key="1">
    <source>
        <dbReference type="EMBL" id="EDT39904.1"/>
    </source>
</evidence>
<comment type="caution">
    <text evidence="1">The sequence shown here is derived from an EMBL/GenBank/DDBJ whole genome shotgun (WGS) entry which is preliminary data.</text>
</comment>
<dbReference type="EMBL" id="ABLK01000158">
    <property type="protein sequence ID" value="EDT39904.1"/>
    <property type="molecule type" value="Genomic_DNA"/>
</dbReference>
<proteinExistence type="predicted"/>
<accession>B1T953</accession>
<dbReference type="GO" id="GO:0016787">
    <property type="term" value="F:hydrolase activity"/>
    <property type="evidence" value="ECO:0007669"/>
    <property type="project" value="UniProtKB-KW"/>
</dbReference>
<dbReference type="AlphaFoldDB" id="B1T953"/>
<organism evidence="1 2">
    <name type="scientific">Burkholderia ambifaria MEX-5</name>
    <dbReference type="NCBI Taxonomy" id="396597"/>
    <lineage>
        <taxon>Bacteria</taxon>
        <taxon>Pseudomonadati</taxon>
        <taxon>Pseudomonadota</taxon>
        <taxon>Betaproteobacteria</taxon>
        <taxon>Burkholderiales</taxon>
        <taxon>Burkholderiaceae</taxon>
        <taxon>Burkholderia</taxon>
        <taxon>Burkholderia cepacia complex</taxon>
    </lineage>
</organism>
<reference evidence="1 2" key="1">
    <citation type="submission" date="2008-03" db="EMBL/GenBank/DDBJ databases">
        <title>Sequencing of the draft genome and assembly of Burkholderia ambifaria MEX-5.</title>
        <authorList>
            <consortium name="US DOE Joint Genome Institute (JGI-PGF)"/>
            <person name="Copeland A."/>
            <person name="Lucas S."/>
            <person name="Lapidus A."/>
            <person name="Glavina del Rio T."/>
            <person name="Dalin E."/>
            <person name="Tice H."/>
            <person name="Bruce D."/>
            <person name="Goodwin L."/>
            <person name="Pitluck S."/>
            <person name="Larimer F."/>
            <person name="Land M.L."/>
            <person name="Hauser L."/>
            <person name="Tiedje J."/>
            <person name="Richardson P."/>
        </authorList>
    </citation>
    <scope>NUCLEOTIDE SEQUENCE [LARGE SCALE GENOMIC DNA]</scope>
    <source>
        <strain evidence="1 2">MEX-5</strain>
    </source>
</reference>
<sequence>MPRWHVFHLQAFCLRSARDALRTLAAFAAQRVTATA</sequence>
<keyword evidence="1" id="KW-0378">Hydrolase</keyword>
<name>B1T953_9BURK</name>
<evidence type="ECO:0000313" key="2">
    <source>
        <dbReference type="Proteomes" id="UP000004814"/>
    </source>
</evidence>
<dbReference type="Proteomes" id="UP000004814">
    <property type="component" value="Unassembled WGS sequence"/>
</dbReference>
<gene>
    <name evidence="1" type="ORF">BamMEX5DRAFT_4319</name>
</gene>